<dbReference type="GO" id="GO:0045892">
    <property type="term" value="P:negative regulation of DNA-templated transcription"/>
    <property type="evidence" value="ECO:0007669"/>
    <property type="project" value="UniProtKB-ARBA"/>
</dbReference>
<evidence type="ECO:0000256" key="4">
    <source>
        <dbReference type="ARBA" id="ARBA00022553"/>
    </source>
</evidence>
<keyword evidence="4" id="KW-0597">Phosphoprotein</keyword>
<dbReference type="PRINTS" id="PR00937">
    <property type="entry name" value="TBOX"/>
</dbReference>
<dbReference type="SUPFAM" id="SSF49417">
    <property type="entry name" value="p53-like transcription factors"/>
    <property type="match status" value="1"/>
</dbReference>
<dbReference type="FunFam" id="2.60.40.820:FF:000011">
    <property type="entry name" value="T-box transcription factor TBX21"/>
    <property type="match status" value="1"/>
</dbReference>
<keyword evidence="8" id="KW-0010">Activator</keyword>
<keyword evidence="2" id="KW-0678">Repressor</keyword>
<sequence length="514" mass="58098">MHRGTHIHNLPGKPFIDNAADLQGSDMENMIKLQNKVPLQIKAELHSGPEKQSKEDFQLDLRKQNSLNSETRMKVKEELQRGADVQNQHHLNSGEDHVNTSIPYLSRICLLPATSCPYSQDYSPEGRQADSYSLTLQHSLHNTSTSVGPDCQHSGKVQITLSNYPLWAKFHKHQTEMIITKQGRRMFPFLCFRVAGLDPVAQYNLHVDVVLADPNHWRYQGGKWTQCGKAENNMPGNRSYQHPDSPNTGAHWMRQEVTFSKLKLTNNKGGSNNLTQMVVLQSLHKYQPRLHVTRVEDPGGPECQTHTFIFPETQFIAVTAYQNADITQLKIDHNPFAKGFRDHCDFMCATSNGEHATPSSVRYSNYLQEPLPSARLHPSEQKEPPSWYFSSQNIGPQLDYTTYDPAGKVAAAYALKCYPQPSALGYYPEHSLTPSWAGPGQYPHKSSPAPLSWLCPLLDAQKKEEESCLWTDTTNYSGSEDSKRRRLSPYSSDGSPQVSERDIDMAYCSFYNLS</sequence>
<evidence type="ECO:0000256" key="15">
    <source>
        <dbReference type="SAM" id="MobiDB-lite"/>
    </source>
</evidence>
<dbReference type="PANTHER" id="PTHR11267:SF125">
    <property type="entry name" value="T-BOX TRANSCRIPTION FACTOR TBX21"/>
    <property type="match status" value="1"/>
</dbReference>
<dbReference type="Gene3D" id="2.60.40.820">
    <property type="entry name" value="Transcription factor, T-box"/>
    <property type="match status" value="1"/>
</dbReference>
<dbReference type="InterPro" id="IPR008967">
    <property type="entry name" value="p53-like_TF_DNA-bd_sf"/>
</dbReference>
<keyword evidence="5" id="KW-0832">Ubl conjugation</keyword>
<dbReference type="InterPro" id="IPR018186">
    <property type="entry name" value="TF_T-box_CS"/>
</dbReference>
<comment type="subcellular location">
    <subcellularLocation>
        <location evidence="1 14">Nucleus</location>
    </subcellularLocation>
</comment>
<dbReference type="GO" id="GO:0005634">
    <property type="term" value="C:nucleus"/>
    <property type="evidence" value="ECO:0007669"/>
    <property type="project" value="UniProtKB-SubCell"/>
</dbReference>
<evidence type="ECO:0000313" key="18">
    <source>
        <dbReference type="Proteomes" id="UP000812440"/>
    </source>
</evidence>
<dbReference type="EMBL" id="JAACNH010000003">
    <property type="protein sequence ID" value="KAG8446879.1"/>
    <property type="molecule type" value="Genomic_DNA"/>
</dbReference>
<evidence type="ECO:0000256" key="10">
    <source>
        <dbReference type="ARBA" id="ARBA00023242"/>
    </source>
</evidence>
<keyword evidence="9" id="KW-0804">Transcription</keyword>
<dbReference type="PROSITE" id="PS50252">
    <property type="entry name" value="TBOX_3"/>
    <property type="match status" value="1"/>
</dbReference>
<protein>
    <recommendedName>
        <fullName evidence="11">T-box transcription factor TBX21</fullName>
    </recommendedName>
    <alternativeName>
        <fullName evidence="12">T-cell-specific T-box transcription factor T-bet</fullName>
    </alternativeName>
    <alternativeName>
        <fullName evidence="13">Transcription factor TBLYM</fullName>
    </alternativeName>
</protein>
<dbReference type="GO" id="GO:0001708">
    <property type="term" value="P:cell fate specification"/>
    <property type="evidence" value="ECO:0007669"/>
    <property type="project" value="TreeGrafter"/>
</dbReference>
<keyword evidence="6" id="KW-0805">Transcription regulation</keyword>
<dbReference type="GO" id="GO:0045893">
    <property type="term" value="P:positive regulation of DNA-templated transcription"/>
    <property type="evidence" value="ECO:0007669"/>
    <property type="project" value="InterPro"/>
</dbReference>
<keyword evidence="3" id="KW-1017">Isopeptide bond</keyword>
<evidence type="ECO:0000259" key="16">
    <source>
        <dbReference type="PROSITE" id="PS50252"/>
    </source>
</evidence>
<evidence type="ECO:0000256" key="11">
    <source>
        <dbReference type="ARBA" id="ARBA00072238"/>
    </source>
</evidence>
<proteinExistence type="predicted"/>
<feature type="region of interest" description="Disordered" evidence="15">
    <location>
        <begin position="472"/>
        <end position="498"/>
    </location>
</feature>
<accession>A0A8T2JNU9</accession>
<keyword evidence="18" id="KW-1185">Reference proteome</keyword>
<name>A0A8T2JNU9_9PIPI</name>
<comment type="caution">
    <text evidence="17">The sequence shown here is derived from an EMBL/GenBank/DDBJ whole genome shotgun (WGS) entry which is preliminary data.</text>
</comment>
<evidence type="ECO:0000256" key="6">
    <source>
        <dbReference type="ARBA" id="ARBA00023015"/>
    </source>
</evidence>
<evidence type="ECO:0000256" key="3">
    <source>
        <dbReference type="ARBA" id="ARBA00022499"/>
    </source>
</evidence>
<dbReference type="PANTHER" id="PTHR11267">
    <property type="entry name" value="T-BOX PROTEIN-RELATED"/>
    <property type="match status" value="1"/>
</dbReference>
<dbReference type="Pfam" id="PF00907">
    <property type="entry name" value="T-box"/>
    <property type="match status" value="1"/>
</dbReference>
<dbReference type="GO" id="GO:0000785">
    <property type="term" value="C:chromatin"/>
    <property type="evidence" value="ECO:0007669"/>
    <property type="project" value="TreeGrafter"/>
</dbReference>
<evidence type="ECO:0000256" key="7">
    <source>
        <dbReference type="ARBA" id="ARBA00023125"/>
    </source>
</evidence>
<dbReference type="OrthoDB" id="7442607at2759"/>
<dbReference type="InterPro" id="IPR046360">
    <property type="entry name" value="T-box_DNA-bd"/>
</dbReference>
<dbReference type="GO" id="GO:0000978">
    <property type="term" value="F:RNA polymerase II cis-regulatory region sequence-specific DNA binding"/>
    <property type="evidence" value="ECO:0007669"/>
    <property type="project" value="InterPro"/>
</dbReference>
<evidence type="ECO:0000256" key="1">
    <source>
        <dbReference type="ARBA" id="ARBA00004123"/>
    </source>
</evidence>
<comment type="caution">
    <text evidence="14">Lacks conserved residue(s) required for the propagation of feature annotation.</text>
</comment>
<dbReference type="InterPro" id="IPR036960">
    <property type="entry name" value="T-box_sf"/>
</dbReference>
<keyword evidence="7 14" id="KW-0238">DNA-binding</keyword>
<dbReference type="InterPro" id="IPR001699">
    <property type="entry name" value="TF_T-box"/>
</dbReference>
<evidence type="ECO:0000256" key="2">
    <source>
        <dbReference type="ARBA" id="ARBA00022491"/>
    </source>
</evidence>
<feature type="domain" description="T-box" evidence="16">
    <location>
        <begin position="161"/>
        <end position="342"/>
    </location>
</feature>
<dbReference type="SMART" id="SM00425">
    <property type="entry name" value="TBOX"/>
    <property type="match status" value="1"/>
</dbReference>
<organism evidence="17 18">
    <name type="scientific">Hymenochirus boettgeri</name>
    <name type="common">Congo dwarf clawed frog</name>
    <dbReference type="NCBI Taxonomy" id="247094"/>
    <lineage>
        <taxon>Eukaryota</taxon>
        <taxon>Metazoa</taxon>
        <taxon>Chordata</taxon>
        <taxon>Craniata</taxon>
        <taxon>Vertebrata</taxon>
        <taxon>Euteleostomi</taxon>
        <taxon>Amphibia</taxon>
        <taxon>Batrachia</taxon>
        <taxon>Anura</taxon>
        <taxon>Pipoidea</taxon>
        <taxon>Pipidae</taxon>
        <taxon>Pipinae</taxon>
        <taxon>Hymenochirus</taxon>
    </lineage>
</organism>
<evidence type="ECO:0000256" key="5">
    <source>
        <dbReference type="ARBA" id="ARBA00022843"/>
    </source>
</evidence>
<evidence type="ECO:0000256" key="9">
    <source>
        <dbReference type="ARBA" id="ARBA00023163"/>
    </source>
</evidence>
<dbReference type="PROSITE" id="PS01283">
    <property type="entry name" value="TBOX_1"/>
    <property type="match status" value="1"/>
</dbReference>
<evidence type="ECO:0000313" key="17">
    <source>
        <dbReference type="EMBL" id="KAG8446879.1"/>
    </source>
</evidence>
<evidence type="ECO:0000256" key="13">
    <source>
        <dbReference type="ARBA" id="ARBA00081928"/>
    </source>
</evidence>
<gene>
    <name evidence="17" type="ORF">GDO86_014363</name>
</gene>
<feature type="compositionally biased region" description="Polar residues" evidence="15">
    <location>
        <begin position="489"/>
        <end position="498"/>
    </location>
</feature>
<evidence type="ECO:0000256" key="8">
    <source>
        <dbReference type="ARBA" id="ARBA00023159"/>
    </source>
</evidence>
<reference evidence="17" key="1">
    <citation type="thesis" date="2020" institute="ProQuest LLC" country="789 East Eisenhower Parkway, Ann Arbor, MI, USA">
        <title>Comparative Genomics and Chromosome Evolution.</title>
        <authorList>
            <person name="Mudd A.B."/>
        </authorList>
    </citation>
    <scope>NUCLEOTIDE SEQUENCE</scope>
    <source>
        <strain evidence="17">Female2</strain>
        <tissue evidence="17">Blood</tissue>
    </source>
</reference>
<dbReference type="GO" id="GO:0072676">
    <property type="term" value="P:lymphocyte migration"/>
    <property type="evidence" value="ECO:0007669"/>
    <property type="project" value="UniProtKB-ARBA"/>
</dbReference>
<keyword evidence="10 14" id="KW-0539">Nucleus</keyword>
<dbReference type="AlphaFoldDB" id="A0A8T2JNU9"/>
<evidence type="ECO:0000256" key="12">
    <source>
        <dbReference type="ARBA" id="ARBA00078344"/>
    </source>
</evidence>
<dbReference type="Proteomes" id="UP000812440">
    <property type="component" value="Chromosome 8_10"/>
</dbReference>
<dbReference type="GO" id="GO:0000981">
    <property type="term" value="F:DNA-binding transcription factor activity, RNA polymerase II-specific"/>
    <property type="evidence" value="ECO:0007669"/>
    <property type="project" value="TreeGrafter"/>
</dbReference>
<evidence type="ECO:0000256" key="14">
    <source>
        <dbReference type="PROSITE-ProRule" id="PRU00201"/>
    </source>
</evidence>